<dbReference type="RefSeq" id="WP_378230958.1">
    <property type="nucleotide sequence ID" value="NZ_JBHSLL010000056.1"/>
</dbReference>
<accession>A0ABW0H0E6</accession>
<sequence>MKPDGDWRFGGRRGGGTAMRPGMGMLKITLALGVTVIVLCLFAVSLLEQYGSQQWSDAAPAGIDFMSTGSVARGDTYTLRRSVLQPTPASACLIRANGARSGAC</sequence>
<protein>
    <submittedName>
        <fullName evidence="2">Uncharacterized protein</fullName>
    </submittedName>
</protein>
<dbReference type="EMBL" id="JBHSLL010000056">
    <property type="protein sequence ID" value="MFC5387205.1"/>
    <property type="molecule type" value="Genomic_DNA"/>
</dbReference>
<proteinExistence type="predicted"/>
<evidence type="ECO:0000256" key="1">
    <source>
        <dbReference type="SAM" id="Phobius"/>
    </source>
</evidence>
<reference evidence="3" key="1">
    <citation type="journal article" date="2019" name="Int. J. Syst. Evol. Microbiol.">
        <title>The Global Catalogue of Microorganisms (GCM) 10K type strain sequencing project: providing services to taxonomists for standard genome sequencing and annotation.</title>
        <authorList>
            <consortium name="The Broad Institute Genomics Platform"/>
            <consortium name="The Broad Institute Genome Sequencing Center for Infectious Disease"/>
            <person name="Wu L."/>
            <person name="Ma J."/>
        </authorList>
    </citation>
    <scope>NUCLEOTIDE SEQUENCE [LARGE SCALE GENOMIC DNA]</scope>
    <source>
        <strain evidence="3">CGMCC 4.1415</strain>
    </source>
</reference>
<comment type="caution">
    <text evidence="2">The sequence shown here is derived from an EMBL/GenBank/DDBJ whole genome shotgun (WGS) entry which is preliminary data.</text>
</comment>
<evidence type="ECO:0000313" key="2">
    <source>
        <dbReference type="EMBL" id="MFC5387205.1"/>
    </source>
</evidence>
<dbReference type="Proteomes" id="UP001596016">
    <property type="component" value="Unassembled WGS sequence"/>
</dbReference>
<keyword evidence="3" id="KW-1185">Reference proteome</keyword>
<gene>
    <name evidence="2" type="ORF">ACFPLB_14680</name>
</gene>
<name>A0ABW0H0E6_9HYPH</name>
<feature type="transmembrane region" description="Helical" evidence="1">
    <location>
        <begin position="28"/>
        <end position="47"/>
    </location>
</feature>
<keyword evidence="1" id="KW-0472">Membrane</keyword>
<keyword evidence="1" id="KW-0812">Transmembrane</keyword>
<evidence type="ECO:0000313" key="3">
    <source>
        <dbReference type="Proteomes" id="UP001596016"/>
    </source>
</evidence>
<organism evidence="2 3">
    <name type="scientific">Aquamicrobium segne</name>
    <dbReference type="NCBI Taxonomy" id="469547"/>
    <lineage>
        <taxon>Bacteria</taxon>
        <taxon>Pseudomonadati</taxon>
        <taxon>Pseudomonadota</taxon>
        <taxon>Alphaproteobacteria</taxon>
        <taxon>Hyphomicrobiales</taxon>
        <taxon>Phyllobacteriaceae</taxon>
        <taxon>Aquamicrobium</taxon>
    </lineage>
</organism>
<keyword evidence="1" id="KW-1133">Transmembrane helix</keyword>